<accession>A3MSW7</accession>
<dbReference type="KEGG" id="pcl:Pcal_0298"/>
<evidence type="ECO:0000313" key="2">
    <source>
        <dbReference type="Proteomes" id="UP000001431"/>
    </source>
</evidence>
<proteinExistence type="predicted"/>
<keyword evidence="2" id="KW-1185">Reference proteome</keyword>
<dbReference type="eggNOG" id="arCOG04356">
    <property type="taxonomic scope" value="Archaea"/>
</dbReference>
<dbReference type="PIRSF" id="PIRSF019435">
    <property type="entry name" value="UCP019435"/>
    <property type="match status" value="1"/>
</dbReference>
<dbReference type="Gene3D" id="3.40.91.30">
    <property type="match status" value="1"/>
</dbReference>
<evidence type="ECO:0000313" key="1">
    <source>
        <dbReference type="EMBL" id="ABO07734.1"/>
    </source>
</evidence>
<dbReference type="Pfam" id="PF05626">
    <property type="entry name" value="DUF790"/>
    <property type="match status" value="1"/>
</dbReference>
<name>A3MSW7_PYRCJ</name>
<protein>
    <recommendedName>
        <fullName evidence="3">DUF790 family protein</fullName>
    </recommendedName>
</protein>
<dbReference type="PANTHER" id="PTHR39640:SF1">
    <property type="entry name" value="DUF790 FAMILY PROTEIN"/>
    <property type="match status" value="1"/>
</dbReference>
<gene>
    <name evidence="1" type="ordered locus">Pcal_0298</name>
</gene>
<reference evidence="1" key="1">
    <citation type="submission" date="2007-02" db="EMBL/GenBank/DDBJ databases">
        <title>Complete sequence of Pyrobaculum calidifontis JCM 11548.</title>
        <authorList>
            <consortium name="US DOE Joint Genome Institute"/>
            <person name="Copeland A."/>
            <person name="Lucas S."/>
            <person name="Lapidus A."/>
            <person name="Barry K."/>
            <person name="Glavina del Rio T."/>
            <person name="Dalin E."/>
            <person name="Tice H."/>
            <person name="Pitluck S."/>
            <person name="Chain P."/>
            <person name="Malfatti S."/>
            <person name="Shin M."/>
            <person name="Vergez L."/>
            <person name="Schmutz J."/>
            <person name="Larimer F."/>
            <person name="Land M."/>
            <person name="Hauser L."/>
            <person name="Kyrpides N."/>
            <person name="Mikhailova N."/>
            <person name="Cozen A.E."/>
            <person name="Fitz-Gibbon S.T."/>
            <person name="House C.H."/>
            <person name="Saltikov C."/>
            <person name="Lowe T.M."/>
            <person name="Richardson P."/>
        </authorList>
    </citation>
    <scope>NUCLEOTIDE SEQUENCE [LARGE SCALE GENOMIC DNA]</scope>
    <source>
        <strain evidence="1">JCM 11548</strain>
    </source>
</reference>
<evidence type="ECO:0008006" key="3">
    <source>
        <dbReference type="Google" id="ProtNLM"/>
    </source>
</evidence>
<dbReference type="HOGENOM" id="CLU_038336_0_0_2"/>
<sequence length="384" mass="44057">MTLMSIDYLRVVRKGGEIRPRYLSDASAAAEVIEAARGAKTLGEFKRRVEALGFDKKLAGGLAHVLSHFLKAESVDRRLVSRIRLEVFKAAAASWPVLTAEAREAVFNTVASKLRLDPGEVRCLFLKAYEDNLEIVEPPSITAEELAREYNLALMQTLLFKSLYVKAWVPNAPAVVKRLIRAVKGYRLMYIAEEGDGGWLVFHFDGPVSALRQTERYGTRLAKLVPYIVSAGQWKIEAQIKLRDRVYTYREDWRTAPDLPRQPPPEEEFDSSIEAEFYRQVSRVCRVEREPEVLVVDKRVYIPDFKIGDLYVEVVGFWTPDYLRRKYEKLAKVKKPLLVLVSEELAMATWKELLPNVVLFKDRPRLSDVYKHIKPYCTPPGRQP</sequence>
<dbReference type="EMBL" id="CP000561">
    <property type="protein sequence ID" value="ABO07734.1"/>
    <property type="molecule type" value="Genomic_DNA"/>
</dbReference>
<dbReference type="STRING" id="410359.Pcal_0298"/>
<dbReference type="InterPro" id="IPR008508">
    <property type="entry name" value="Bax1"/>
</dbReference>
<dbReference type="Proteomes" id="UP000001431">
    <property type="component" value="Chromosome"/>
</dbReference>
<dbReference type="AlphaFoldDB" id="A3MSW7"/>
<organism evidence="1 2">
    <name type="scientific">Pyrobaculum calidifontis (strain DSM 21063 / JCM 11548 / VA1)</name>
    <dbReference type="NCBI Taxonomy" id="410359"/>
    <lineage>
        <taxon>Archaea</taxon>
        <taxon>Thermoproteota</taxon>
        <taxon>Thermoprotei</taxon>
        <taxon>Thermoproteales</taxon>
        <taxon>Thermoproteaceae</taxon>
        <taxon>Pyrobaculum</taxon>
    </lineage>
</organism>
<dbReference type="PANTHER" id="PTHR39640">
    <property type="entry name" value="VNG6129C"/>
    <property type="match status" value="1"/>
</dbReference>